<keyword evidence="2" id="KW-1185">Reference proteome</keyword>
<organism evidence="1 2">
    <name type="scientific">Gymnopus androsaceus JB14</name>
    <dbReference type="NCBI Taxonomy" id="1447944"/>
    <lineage>
        <taxon>Eukaryota</taxon>
        <taxon>Fungi</taxon>
        <taxon>Dikarya</taxon>
        <taxon>Basidiomycota</taxon>
        <taxon>Agaricomycotina</taxon>
        <taxon>Agaricomycetes</taxon>
        <taxon>Agaricomycetidae</taxon>
        <taxon>Agaricales</taxon>
        <taxon>Marasmiineae</taxon>
        <taxon>Omphalotaceae</taxon>
        <taxon>Gymnopus</taxon>
    </lineage>
</organism>
<evidence type="ECO:0000313" key="2">
    <source>
        <dbReference type="Proteomes" id="UP000799118"/>
    </source>
</evidence>
<feature type="non-terminal residue" evidence="1">
    <location>
        <position position="102"/>
    </location>
</feature>
<dbReference type="EMBL" id="ML770864">
    <property type="protein sequence ID" value="KAE9382907.1"/>
    <property type="molecule type" value="Genomic_DNA"/>
</dbReference>
<sequence>MENQRVPSIGWKADGVTFNEFGDFYARDRRVAFQHRLFKALKAGDSIDHKYAHKFYRWPVRGEYAIRKLKEMVSSRSHIISAFKIEGCYLLDIDSPEEYDQV</sequence>
<evidence type="ECO:0000313" key="1">
    <source>
        <dbReference type="EMBL" id="KAE9382907.1"/>
    </source>
</evidence>
<gene>
    <name evidence="1" type="ORF">BT96DRAFT_951796</name>
</gene>
<protein>
    <submittedName>
        <fullName evidence="1">Uncharacterized protein</fullName>
    </submittedName>
</protein>
<dbReference type="Proteomes" id="UP000799118">
    <property type="component" value="Unassembled WGS sequence"/>
</dbReference>
<proteinExistence type="predicted"/>
<name>A0A6A4GBP5_9AGAR</name>
<dbReference type="OrthoDB" id="2843772at2759"/>
<accession>A0A6A4GBP5</accession>
<dbReference type="AlphaFoldDB" id="A0A6A4GBP5"/>
<reference evidence="1" key="1">
    <citation type="journal article" date="2019" name="Environ. Microbiol.">
        <title>Fungal ecological strategies reflected in gene transcription - a case study of two litter decomposers.</title>
        <authorList>
            <person name="Barbi F."/>
            <person name="Kohler A."/>
            <person name="Barry K."/>
            <person name="Baskaran P."/>
            <person name="Daum C."/>
            <person name="Fauchery L."/>
            <person name="Ihrmark K."/>
            <person name="Kuo A."/>
            <person name="LaButti K."/>
            <person name="Lipzen A."/>
            <person name="Morin E."/>
            <person name="Grigoriev I.V."/>
            <person name="Henrissat B."/>
            <person name="Lindahl B."/>
            <person name="Martin F."/>
        </authorList>
    </citation>
    <scope>NUCLEOTIDE SEQUENCE</scope>
    <source>
        <strain evidence="1">JB14</strain>
    </source>
</reference>